<dbReference type="Gene3D" id="1.10.510.10">
    <property type="entry name" value="Transferase(Phosphotransferase) domain 1"/>
    <property type="match status" value="1"/>
</dbReference>
<evidence type="ECO:0000256" key="5">
    <source>
        <dbReference type="SAM" id="Phobius"/>
    </source>
</evidence>
<dbReference type="Pfam" id="PF00069">
    <property type="entry name" value="Pkinase"/>
    <property type="match status" value="1"/>
</dbReference>
<evidence type="ECO:0000256" key="3">
    <source>
        <dbReference type="ARBA" id="ARBA00022777"/>
    </source>
</evidence>
<dbReference type="CDD" id="cd14014">
    <property type="entry name" value="STKc_PknB_like"/>
    <property type="match status" value="1"/>
</dbReference>
<dbReference type="eggNOG" id="COG0515">
    <property type="taxonomic scope" value="Bacteria"/>
</dbReference>
<dbReference type="PROSITE" id="PS50011">
    <property type="entry name" value="PROTEIN_KINASE_DOM"/>
    <property type="match status" value="1"/>
</dbReference>
<dbReference type="GO" id="GO:0004674">
    <property type="term" value="F:protein serine/threonine kinase activity"/>
    <property type="evidence" value="ECO:0007669"/>
    <property type="project" value="TreeGrafter"/>
</dbReference>
<organism evidence="7 8">
    <name type="scientific">Lentisphaera araneosa HTCC2155</name>
    <dbReference type="NCBI Taxonomy" id="313628"/>
    <lineage>
        <taxon>Bacteria</taxon>
        <taxon>Pseudomonadati</taxon>
        <taxon>Lentisphaerota</taxon>
        <taxon>Lentisphaeria</taxon>
        <taxon>Lentisphaerales</taxon>
        <taxon>Lentisphaeraceae</taxon>
        <taxon>Lentisphaera</taxon>
    </lineage>
</organism>
<evidence type="ECO:0000313" key="8">
    <source>
        <dbReference type="Proteomes" id="UP000004947"/>
    </source>
</evidence>
<keyword evidence="5" id="KW-1133">Transmembrane helix</keyword>
<dbReference type="SMART" id="SM00220">
    <property type="entry name" value="S_TKc"/>
    <property type="match status" value="1"/>
</dbReference>
<feature type="domain" description="Protein kinase" evidence="6">
    <location>
        <begin position="49"/>
        <end position="332"/>
    </location>
</feature>
<evidence type="ECO:0000256" key="2">
    <source>
        <dbReference type="ARBA" id="ARBA00022741"/>
    </source>
</evidence>
<dbReference type="InterPro" id="IPR000719">
    <property type="entry name" value="Prot_kinase_dom"/>
</dbReference>
<evidence type="ECO:0000313" key="7">
    <source>
        <dbReference type="EMBL" id="EDM26279.1"/>
    </source>
</evidence>
<keyword evidence="3 7" id="KW-0418">Kinase</keyword>
<reference evidence="7 8" key="1">
    <citation type="journal article" date="2010" name="J. Bacteriol.">
        <title>Genome sequence of Lentisphaera araneosa HTCC2155T, the type species of the order Lentisphaerales in the phylum Lentisphaerae.</title>
        <authorList>
            <person name="Thrash J.C."/>
            <person name="Cho J.C."/>
            <person name="Vergin K.L."/>
            <person name="Morris R.M."/>
            <person name="Giovannoni S.J."/>
        </authorList>
    </citation>
    <scope>NUCLEOTIDE SEQUENCE [LARGE SCALE GENOMIC DNA]</scope>
    <source>
        <strain evidence="7 8">HTCC2155</strain>
    </source>
</reference>
<protein>
    <submittedName>
        <fullName evidence="7">Serine/threonine-protein kinase</fullName>
    </submittedName>
</protein>
<proteinExistence type="predicted"/>
<dbReference type="RefSeq" id="WP_007279969.1">
    <property type="nucleotide sequence ID" value="NZ_ABCK01000018.1"/>
</dbReference>
<dbReference type="OrthoDB" id="9801841at2"/>
<dbReference type="InterPro" id="IPR011009">
    <property type="entry name" value="Kinase-like_dom_sf"/>
</dbReference>
<evidence type="ECO:0000259" key="6">
    <source>
        <dbReference type="PROSITE" id="PS50011"/>
    </source>
</evidence>
<keyword evidence="1" id="KW-0808">Transferase</keyword>
<evidence type="ECO:0000256" key="1">
    <source>
        <dbReference type="ARBA" id="ARBA00022679"/>
    </source>
</evidence>
<keyword evidence="5" id="KW-0472">Membrane</keyword>
<keyword evidence="2" id="KW-0547">Nucleotide-binding</keyword>
<dbReference type="Proteomes" id="UP000004947">
    <property type="component" value="Unassembled WGS sequence"/>
</dbReference>
<sequence length="721" mass="82460">MAKDDLDLQRAFDNSSELIANFYHEEKKTPPSRIQELNIPLSPINNDKFDKKQQIDTGGMKDIYEVVDRDTTRHLAMAVPKSNNKEDWNDFIFEARVTALLEHPNIVPVHDIGLFENRPCFTMKLINGDTLSQIIKRFSQQEKLAPSTLHDLINIFLKVCDAMAYAHSKDVLHLDLKPDNIRISDYGEVQVLDWGLAQFYKTSDFHTRSHTQELSIIHQTDTKNLDGIVLGSPAYMSPEQACADYANPRSDIYSLGAILYSIITLQPPFLDDDYRRVLKKTIKGDFPKPSELKLNWSVDPGLEAICLKAMALKSRSRYKLVSALADDLRKWNSGYAPLALNAPPLHLTKLFLRRNKFLLSLCLCFILFISILSIASYSNLSQSEAIAKLNATKAASALDDLEVSQEKSRENFRKLMNSRVKIQETIEKLNEVSEEKVTIAQIAADQFIQDAYSAFNQGNFSRAKMYAEQAKSLAPNYKSVIVLFGKISLLELNVDEANKYFLQIDRIKYKFFDQKKILKGNTDEIIRLIQTIQKDPSFSKHKHAIFLGLKRIKLSNKNKIRIFKETLLQKGDELSPTRFVTSQESFPLFTLSILPIRELICKRHIKTLNKHVHFLKNISYLELHNQVNVPLRQLSLIDNIKTMRLVNCQVNPFIWSAHKNRESLEHLILIETPLADYAPLAKITSLKKLSLSKPSNLKKNSQATLLLKESGIKIDFIQTQN</sequence>
<dbReference type="SUPFAM" id="SSF56112">
    <property type="entry name" value="Protein kinase-like (PK-like)"/>
    <property type="match status" value="1"/>
</dbReference>
<evidence type="ECO:0000256" key="4">
    <source>
        <dbReference type="ARBA" id="ARBA00022840"/>
    </source>
</evidence>
<dbReference type="AlphaFoldDB" id="A6DQ38"/>
<keyword evidence="8" id="KW-1185">Reference proteome</keyword>
<keyword evidence="5" id="KW-0812">Transmembrane</keyword>
<accession>A6DQ38</accession>
<dbReference type="EMBL" id="ABCK01000018">
    <property type="protein sequence ID" value="EDM26279.1"/>
    <property type="molecule type" value="Genomic_DNA"/>
</dbReference>
<gene>
    <name evidence="7" type="ORF">LNTAR_24249</name>
</gene>
<keyword evidence="4" id="KW-0067">ATP-binding</keyword>
<comment type="caution">
    <text evidence="7">The sequence shown here is derived from an EMBL/GenBank/DDBJ whole genome shotgun (WGS) entry which is preliminary data.</text>
</comment>
<dbReference type="PANTHER" id="PTHR43289">
    <property type="entry name" value="MITOGEN-ACTIVATED PROTEIN KINASE KINASE KINASE 20-RELATED"/>
    <property type="match status" value="1"/>
</dbReference>
<dbReference type="STRING" id="313628.LNTAR_24249"/>
<dbReference type="GO" id="GO:0005524">
    <property type="term" value="F:ATP binding"/>
    <property type="evidence" value="ECO:0007669"/>
    <property type="project" value="UniProtKB-KW"/>
</dbReference>
<name>A6DQ38_9BACT</name>
<feature type="transmembrane region" description="Helical" evidence="5">
    <location>
        <begin position="357"/>
        <end position="377"/>
    </location>
</feature>
<dbReference type="PANTHER" id="PTHR43289:SF6">
    <property type="entry name" value="SERINE_THREONINE-PROTEIN KINASE NEKL-3"/>
    <property type="match status" value="1"/>
</dbReference>